<dbReference type="Pfam" id="PF02141">
    <property type="entry name" value="DENN"/>
    <property type="match status" value="1"/>
</dbReference>
<feature type="domain" description="UDENN" evidence="3">
    <location>
        <begin position="1"/>
        <end position="189"/>
    </location>
</feature>
<dbReference type="OrthoDB" id="206724at2759"/>
<dbReference type="PANTHER" id="PTHR13196:SF22">
    <property type="entry name" value="DENN DOMAIN-CONTAINING PROTEIN 1A"/>
    <property type="match status" value="1"/>
</dbReference>
<dbReference type="GO" id="GO:0006897">
    <property type="term" value="P:endocytosis"/>
    <property type="evidence" value="ECO:0007669"/>
    <property type="project" value="TreeGrafter"/>
</dbReference>
<dbReference type="AlphaFoldDB" id="A0A7F8Q973"/>
<dbReference type="GO" id="GO:0032456">
    <property type="term" value="P:endocytic recycling"/>
    <property type="evidence" value="ECO:0007669"/>
    <property type="project" value="TreeGrafter"/>
</dbReference>
<keyword evidence="4" id="KW-1185">Reference proteome</keyword>
<feature type="transmembrane region" description="Helical" evidence="2">
    <location>
        <begin position="74"/>
        <end position="100"/>
    </location>
</feature>
<dbReference type="InterPro" id="IPR043153">
    <property type="entry name" value="DENN_C"/>
</dbReference>
<dbReference type="Proteomes" id="UP000245341">
    <property type="component" value="Unplaced"/>
</dbReference>
<dbReference type="GO" id="GO:1901981">
    <property type="term" value="F:phosphatidylinositol phosphate binding"/>
    <property type="evidence" value="ECO:0007669"/>
    <property type="project" value="TreeGrafter"/>
</dbReference>
<evidence type="ECO:0000259" key="3">
    <source>
        <dbReference type="PROSITE" id="PS50211"/>
    </source>
</evidence>
<dbReference type="RefSeq" id="XP_030877111.1">
    <property type="nucleotide sequence ID" value="XM_031021251.1"/>
</dbReference>
<dbReference type="GO" id="GO:0030136">
    <property type="term" value="C:clathrin-coated vesicle"/>
    <property type="evidence" value="ECO:0007669"/>
    <property type="project" value="TreeGrafter"/>
</dbReference>
<dbReference type="InterPro" id="IPR001194">
    <property type="entry name" value="cDENN_dom"/>
</dbReference>
<accession>A0A7F8Q973</accession>
<dbReference type="Gene3D" id="3.40.50.11500">
    <property type="match status" value="1"/>
</dbReference>
<name>A0A7F8Q973_LEPWE</name>
<organism evidence="4 5">
    <name type="scientific">Leptonychotes weddellii</name>
    <name type="common">Weddell seal</name>
    <name type="synonym">Otaria weddellii</name>
    <dbReference type="NCBI Taxonomy" id="9713"/>
    <lineage>
        <taxon>Eukaryota</taxon>
        <taxon>Metazoa</taxon>
        <taxon>Chordata</taxon>
        <taxon>Craniata</taxon>
        <taxon>Vertebrata</taxon>
        <taxon>Euteleostomi</taxon>
        <taxon>Mammalia</taxon>
        <taxon>Eutheria</taxon>
        <taxon>Laurasiatheria</taxon>
        <taxon>Carnivora</taxon>
        <taxon>Caniformia</taxon>
        <taxon>Pinnipedia</taxon>
        <taxon>Phocidae</taxon>
        <taxon>Monachinae</taxon>
        <taxon>Lobodontini</taxon>
        <taxon>Leptonychotes</taxon>
    </lineage>
</organism>
<keyword evidence="2" id="KW-0812">Transmembrane</keyword>
<reference evidence="5" key="1">
    <citation type="submission" date="2025-08" db="UniProtKB">
        <authorList>
            <consortium name="RefSeq"/>
        </authorList>
    </citation>
    <scope>IDENTIFICATION</scope>
    <source>
        <tissue evidence="5">Liver</tissue>
    </source>
</reference>
<dbReference type="PANTHER" id="PTHR13196">
    <property type="entry name" value="DENN DOMAIN-CONTAINING"/>
    <property type="match status" value="1"/>
</dbReference>
<dbReference type="InterPro" id="IPR037516">
    <property type="entry name" value="Tripartite_DENN"/>
</dbReference>
<proteinExistence type="predicted"/>
<dbReference type="SMART" id="SM00799">
    <property type="entry name" value="DENN"/>
    <property type="match status" value="1"/>
</dbReference>
<dbReference type="GO" id="GO:0005829">
    <property type="term" value="C:cytosol"/>
    <property type="evidence" value="ECO:0007669"/>
    <property type="project" value="TreeGrafter"/>
</dbReference>
<protein>
    <submittedName>
        <fullName evidence="5">DENN domain-containing protein 1A-like</fullName>
    </submittedName>
</protein>
<dbReference type="GO" id="GO:0005085">
    <property type="term" value="F:guanyl-nucleotide exchange factor activity"/>
    <property type="evidence" value="ECO:0007669"/>
    <property type="project" value="UniProtKB-KW"/>
</dbReference>
<feature type="transmembrane region" description="Helical" evidence="2">
    <location>
        <begin position="112"/>
        <end position="130"/>
    </location>
</feature>
<dbReference type="KEGG" id="lww:115938076"/>
<keyword evidence="2" id="KW-0472">Membrane</keyword>
<keyword evidence="2" id="KW-1133">Transmembrane helix</keyword>
<dbReference type="PROSITE" id="PS50211">
    <property type="entry name" value="DENN"/>
    <property type="match status" value="1"/>
</dbReference>
<dbReference type="FunFam" id="3.40.50.11500:FF:000001">
    <property type="entry name" value="Putative DENN domain-containing protein 1A"/>
    <property type="match status" value="1"/>
</dbReference>
<dbReference type="GeneID" id="115938076"/>
<dbReference type="InterPro" id="IPR040032">
    <property type="entry name" value="DENND1A/B/C"/>
</dbReference>
<evidence type="ECO:0000256" key="2">
    <source>
        <dbReference type="SAM" id="Phobius"/>
    </source>
</evidence>
<evidence type="ECO:0000313" key="4">
    <source>
        <dbReference type="Proteomes" id="UP000245341"/>
    </source>
</evidence>
<gene>
    <name evidence="5" type="primary">LOC115938076</name>
</gene>
<evidence type="ECO:0000313" key="5">
    <source>
        <dbReference type="RefSeq" id="XP_030877111.1"/>
    </source>
</evidence>
<sequence>MEEGDAGSDDKRGACLAFAGGICRTETGSVPKSILVPGSFLLPRRMRNLTEYFVAVDVNNMLHLYASMLYERRILIVCSKLSTLTACIHGAAAMLYPMFWQHVYIPVLPPHLLDYCCAPMPYLIGIHLSLMEKVRNMALDDVVILNVDTNTLETPFDDLQSLPNDVMLPQQSESRLLPHVNISSKWIMD</sequence>
<evidence type="ECO:0000256" key="1">
    <source>
        <dbReference type="ARBA" id="ARBA00022658"/>
    </source>
</evidence>
<keyword evidence="1" id="KW-0344">Guanine-nucleotide releasing factor</keyword>